<dbReference type="RefSeq" id="XP_014671510.1">
    <property type="nucleotide sequence ID" value="XM_014816024.1"/>
</dbReference>
<protein>
    <submittedName>
        <fullName evidence="5">Uncharacterized protein LOC106812201</fullName>
    </submittedName>
</protein>
<name>A0ABM1EH39_PRICU</name>
<feature type="region of interest" description="Disordered" evidence="2">
    <location>
        <begin position="1"/>
        <end position="38"/>
    </location>
</feature>
<feature type="compositionally biased region" description="Polar residues" evidence="2">
    <location>
        <begin position="471"/>
        <end position="487"/>
    </location>
</feature>
<dbReference type="InterPro" id="IPR001878">
    <property type="entry name" value="Znf_CCHC"/>
</dbReference>
<gene>
    <name evidence="5" type="primary">LOC106812201</name>
</gene>
<proteinExistence type="predicted"/>
<dbReference type="Gene3D" id="4.10.60.10">
    <property type="entry name" value="Zinc finger, CCHC-type"/>
    <property type="match status" value="1"/>
</dbReference>
<keyword evidence="1" id="KW-0863">Zinc-finger</keyword>
<evidence type="ECO:0000313" key="4">
    <source>
        <dbReference type="Proteomes" id="UP000695022"/>
    </source>
</evidence>
<accession>A0ABM1EH39</accession>
<dbReference type="PANTHER" id="PTHR47331">
    <property type="entry name" value="PHD-TYPE DOMAIN-CONTAINING PROTEIN"/>
    <property type="match status" value="1"/>
</dbReference>
<keyword evidence="1" id="KW-0479">Metal-binding</keyword>
<feature type="region of interest" description="Disordered" evidence="2">
    <location>
        <begin position="100"/>
        <end position="141"/>
    </location>
</feature>
<feature type="compositionally biased region" description="Polar residues" evidence="2">
    <location>
        <begin position="1"/>
        <end position="11"/>
    </location>
</feature>
<dbReference type="Pfam" id="PF03564">
    <property type="entry name" value="DUF1759"/>
    <property type="match status" value="1"/>
</dbReference>
<evidence type="ECO:0000256" key="1">
    <source>
        <dbReference type="PROSITE-ProRule" id="PRU00047"/>
    </source>
</evidence>
<dbReference type="PANTHER" id="PTHR47331:SF1">
    <property type="entry name" value="GAG-LIKE PROTEIN"/>
    <property type="match status" value="1"/>
</dbReference>
<dbReference type="GeneID" id="106812201"/>
<reference evidence="5" key="1">
    <citation type="submission" date="2025-08" db="UniProtKB">
        <authorList>
            <consortium name="RefSeq"/>
        </authorList>
    </citation>
    <scope>IDENTIFICATION</scope>
</reference>
<dbReference type="SMART" id="SM00343">
    <property type="entry name" value="ZnF_C2HC"/>
    <property type="match status" value="2"/>
</dbReference>
<dbReference type="InterPro" id="IPR005312">
    <property type="entry name" value="DUF1759"/>
</dbReference>
<sequence>MLEDSVNTSTPVAEEDVRAEDSVSQSNGKASSSNSSRTIRIKAMARKAALEAEAAALGEQHKLELDEMRLKQRKAELVLRTKLRIAEAEEQVYEQMSDLLDKSTIERSPGPCLPEDSRRSQGKIEQATPEDTAPEQLEDTVTYPPQGSTESVMVELLHSTKEQHRSLMETLQLPKAELSYYAGEPLGFWEFWRAFESNVDSAGVSPAAKLTRLLHFCTGEARRVIKACSVMDPAAGYTRAKQLLKERFGNSNRVAEAWISKVTRGPPIPANEPRQLRDMADELKTCYETLVAMDYARELQPQRVLLDIVERLPQFIRHRWLRVARDNQRRGHPPDIRNLVDFVEDIAEEQNDPVFGPAAWRSKTPPQKKMTGNYSTGVKTENLNQKCYPCKNSDHKLFACHSFKDMTPECRFDFAKKERLCFNCLNKGHMTRDCKLQRTCSVDGCKMKHTKFLHVQHRQPRREKEDDLQSYPDSSTQTSGEAVSTQSHVTGAGQLKIAIPVIPVTVYNPGSNSAVDTFAMLDPGSSSSFCTEELARRLNVAGRKQTLSLPTLECANSQLQCNEVSLRVQGKMKTEMIDLPRAYTKESININPDVIRKEDISRWPHLIDLDILDSSGYKVQLLIGQDAPEH</sequence>
<evidence type="ECO:0000313" key="5">
    <source>
        <dbReference type="RefSeq" id="XP_014671510.1"/>
    </source>
</evidence>
<organism evidence="4 5">
    <name type="scientific">Priapulus caudatus</name>
    <name type="common">Priapulid worm</name>
    <dbReference type="NCBI Taxonomy" id="37621"/>
    <lineage>
        <taxon>Eukaryota</taxon>
        <taxon>Metazoa</taxon>
        <taxon>Ecdysozoa</taxon>
        <taxon>Scalidophora</taxon>
        <taxon>Priapulida</taxon>
        <taxon>Priapulimorpha</taxon>
        <taxon>Priapulimorphida</taxon>
        <taxon>Priapulidae</taxon>
        <taxon>Priapulus</taxon>
    </lineage>
</organism>
<feature type="region of interest" description="Disordered" evidence="2">
    <location>
        <begin position="456"/>
        <end position="487"/>
    </location>
</feature>
<keyword evidence="4" id="KW-1185">Reference proteome</keyword>
<evidence type="ECO:0000256" key="2">
    <source>
        <dbReference type="SAM" id="MobiDB-lite"/>
    </source>
</evidence>
<evidence type="ECO:0000259" key="3">
    <source>
        <dbReference type="PROSITE" id="PS50158"/>
    </source>
</evidence>
<feature type="compositionally biased region" description="Low complexity" evidence="2">
    <location>
        <begin position="22"/>
        <end position="36"/>
    </location>
</feature>
<dbReference type="Proteomes" id="UP000695022">
    <property type="component" value="Unplaced"/>
</dbReference>
<feature type="region of interest" description="Disordered" evidence="2">
    <location>
        <begin position="355"/>
        <end position="376"/>
    </location>
</feature>
<dbReference type="PROSITE" id="PS50158">
    <property type="entry name" value="ZF_CCHC"/>
    <property type="match status" value="1"/>
</dbReference>
<feature type="domain" description="CCHC-type" evidence="3">
    <location>
        <begin position="421"/>
        <end position="435"/>
    </location>
</feature>
<keyword evidence="1" id="KW-0862">Zinc</keyword>